<dbReference type="Proteomes" id="UP000501452">
    <property type="component" value="Chromosome"/>
</dbReference>
<proteinExistence type="predicted"/>
<keyword evidence="2" id="KW-1185">Reference proteome</keyword>
<organism evidence="1 2">
    <name type="scientific">Rubrobacter tropicus</name>
    <dbReference type="NCBI Taxonomy" id="2653851"/>
    <lineage>
        <taxon>Bacteria</taxon>
        <taxon>Bacillati</taxon>
        <taxon>Actinomycetota</taxon>
        <taxon>Rubrobacteria</taxon>
        <taxon>Rubrobacterales</taxon>
        <taxon>Rubrobacteraceae</taxon>
        <taxon>Rubrobacter</taxon>
    </lineage>
</organism>
<accession>A0A6G8QBF7</accession>
<dbReference type="EMBL" id="CP045119">
    <property type="protein sequence ID" value="QIN83820.1"/>
    <property type="molecule type" value="Genomic_DNA"/>
</dbReference>
<protein>
    <submittedName>
        <fullName evidence="1">Uncharacterized protein</fullName>
    </submittedName>
</protein>
<reference evidence="1 2" key="1">
    <citation type="submission" date="2019-10" db="EMBL/GenBank/DDBJ databases">
        <title>Rubrobacter sp nov SCSIO 52090 isolated from a deep-sea sediment in the South China Sea.</title>
        <authorList>
            <person name="Chen R.W."/>
        </authorList>
    </citation>
    <scope>NUCLEOTIDE SEQUENCE [LARGE SCALE GENOMIC DNA]</scope>
    <source>
        <strain evidence="1 2">SCSIO 52909</strain>
    </source>
</reference>
<evidence type="ECO:0000313" key="2">
    <source>
        <dbReference type="Proteomes" id="UP000501452"/>
    </source>
</evidence>
<name>A0A6G8QBF7_9ACTN</name>
<dbReference type="RefSeq" id="WP_166177448.1">
    <property type="nucleotide sequence ID" value="NZ_CP045119.1"/>
</dbReference>
<dbReference type="KEGG" id="rub:GBA63_15125"/>
<sequence length="180" mass="19853">MSEKDKQGAAGELAGAFGESYRTVVQSAVEAQQRNVGLAQDWVESLTGLLQSQAETNQALTRAMESYVKVVDESLEAQARTNKALAESMESYKEVVEKVTTLQEKNTELTQGFFEKVTGELRSQVESNQAIARGMVEGSQQQMEAFQKMLTEATESYASLMSAPFALYQKNLETFRKGGE</sequence>
<evidence type="ECO:0000313" key="1">
    <source>
        <dbReference type="EMBL" id="QIN83820.1"/>
    </source>
</evidence>
<dbReference type="AlphaFoldDB" id="A0A6G8QBF7"/>
<gene>
    <name evidence="1" type="ORF">GBA63_15125</name>
</gene>